<accession>A0ABD3RQ21</accession>
<reference evidence="2 3" key="1">
    <citation type="submission" date="2024-12" db="EMBL/GenBank/DDBJ databases">
        <title>The unique morphological basis and parallel evolutionary history of personate flowers in Penstemon.</title>
        <authorList>
            <person name="Depatie T.H."/>
            <person name="Wessinger C.A."/>
        </authorList>
    </citation>
    <scope>NUCLEOTIDE SEQUENCE [LARGE SCALE GENOMIC DNA]</scope>
    <source>
        <strain evidence="2">WTNN_2</strain>
        <tissue evidence="2">Leaf</tissue>
    </source>
</reference>
<name>A0ABD3RQ21_9LAMI</name>
<feature type="domain" description="NADH-ubiquinone oxidoreductase 21kDa subunit N-terminal" evidence="1">
    <location>
        <begin position="6"/>
        <end position="45"/>
    </location>
</feature>
<evidence type="ECO:0000313" key="2">
    <source>
        <dbReference type="EMBL" id="KAL3813996.1"/>
    </source>
</evidence>
<dbReference type="EMBL" id="JBJXBP010000008">
    <property type="protein sequence ID" value="KAL3813996.1"/>
    <property type="molecule type" value="Genomic_DNA"/>
</dbReference>
<dbReference type="AlphaFoldDB" id="A0ABD3RQ21"/>
<protein>
    <recommendedName>
        <fullName evidence="1">NADH-ubiquinone oxidoreductase 21kDa subunit N-terminal domain-containing protein</fullName>
    </recommendedName>
</protein>
<keyword evidence="3" id="KW-1185">Reference proteome</keyword>
<organism evidence="2 3">
    <name type="scientific">Penstemon smallii</name>
    <dbReference type="NCBI Taxonomy" id="265156"/>
    <lineage>
        <taxon>Eukaryota</taxon>
        <taxon>Viridiplantae</taxon>
        <taxon>Streptophyta</taxon>
        <taxon>Embryophyta</taxon>
        <taxon>Tracheophyta</taxon>
        <taxon>Spermatophyta</taxon>
        <taxon>Magnoliopsida</taxon>
        <taxon>eudicotyledons</taxon>
        <taxon>Gunneridae</taxon>
        <taxon>Pentapetalae</taxon>
        <taxon>asterids</taxon>
        <taxon>lamiids</taxon>
        <taxon>Lamiales</taxon>
        <taxon>Plantaginaceae</taxon>
        <taxon>Cheloneae</taxon>
        <taxon>Penstemon</taxon>
    </lineage>
</organism>
<gene>
    <name evidence="2" type="ORF">ACJIZ3_015264</name>
</gene>
<evidence type="ECO:0000259" key="1">
    <source>
        <dbReference type="Pfam" id="PF10785"/>
    </source>
</evidence>
<dbReference type="Pfam" id="PF10785">
    <property type="entry name" value="NADH-u_ox-rdase"/>
    <property type="match status" value="1"/>
</dbReference>
<dbReference type="InterPro" id="IPR019721">
    <property type="entry name" value="NADH-UbQ_OxRdtase_su21_N"/>
</dbReference>
<sequence length="61" mass="6792">MLMKKPNFPVIDPKPGFIKTVANFNQDDYVRIGLPRVSLCGGFLVGLHGIFIQAQGVYEQL</sequence>
<evidence type="ECO:0000313" key="3">
    <source>
        <dbReference type="Proteomes" id="UP001634393"/>
    </source>
</evidence>
<proteinExistence type="predicted"/>
<dbReference type="Proteomes" id="UP001634393">
    <property type="component" value="Unassembled WGS sequence"/>
</dbReference>
<comment type="caution">
    <text evidence="2">The sequence shown here is derived from an EMBL/GenBank/DDBJ whole genome shotgun (WGS) entry which is preliminary data.</text>
</comment>